<keyword evidence="2 4" id="KW-0863">Zinc-finger</keyword>
<dbReference type="EMBL" id="JAADJZ010000017">
    <property type="protein sequence ID" value="KAF2869090.1"/>
    <property type="molecule type" value="Genomic_DNA"/>
</dbReference>
<evidence type="ECO:0000259" key="5">
    <source>
        <dbReference type="PROSITE" id="PS50089"/>
    </source>
</evidence>
<dbReference type="AlphaFoldDB" id="A0A7C8IAB1"/>
<evidence type="ECO:0000256" key="3">
    <source>
        <dbReference type="ARBA" id="ARBA00022833"/>
    </source>
</evidence>
<organism evidence="7 8">
    <name type="scientific">Massariosphaeria phaeospora</name>
    <dbReference type="NCBI Taxonomy" id="100035"/>
    <lineage>
        <taxon>Eukaryota</taxon>
        <taxon>Fungi</taxon>
        <taxon>Dikarya</taxon>
        <taxon>Ascomycota</taxon>
        <taxon>Pezizomycotina</taxon>
        <taxon>Dothideomycetes</taxon>
        <taxon>Pleosporomycetidae</taxon>
        <taxon>Pleosporales</taxon>
        <taxon>Pleosporales incertae sedis</taxon>
        <taxon>Massariosphaeria</taxon>
    </lineage>
</organism>
<evidence type="ECO:0000313" key="8">
    <source>
        <dbReference type="Proteomes" id="UP000481861"/>
    </source>
</evidence>
<evidence type="ECO:0000313" key="7">
    <source>
        <dbReference type="EMBL" id="KAF2869090.1"/>
    </source>
</evidence>
<feature type="domain" description="RING-type" evidence="5">
    <location>
        <begin position="63"/>
        <end position="110"/>
    </location>
</feature>
<reference evidence="7 8" key="1">
    <citation type="submission" date="2020-01" db="EMBL/GenBank/DDBJ databases">
        <authorList>
            <consortium name="DOE Joint Genome Institute"/>
            <person name="Haridas S."/>
            <person name="Albert R."/>
            <person name="Binder M."/>
            <person name="Bloem J."/>
            <person name="Labutti K."/>
            <person name="Salamov A."/>
            <person name="Andreopoulos B."/>
            <person name="Baker S.E."/>
            <person name="Barry K."/>
            <person name="Bills G."/>
            <person name="Bluhm B.H."/>
            <person name="Cannon C."/>
            <person name="Castanera R."/>
            <person name="Culley D.E."/>
            <person name="Daum C."/>
            <person name="Ezra D."/>
            <person name="Gonzalez J.B."/>
            <person name="Henrissat B."/>
            <person name="Kuo A."/>
            <person name="Liang C."/>
            <person name="Lipzen A."/>
            <person name="Lutzoni F."/>
            <person name="Magnuson J."/>
            <person name="Mondo S."/>
            <person name="Nolan M."/>
            <person name="Ohm R."/>
            <person name="Pangilinan J."/>
            <person name="Park H.-J.H."/>
            <person name="Ramirez L."/>
            <person name="Alfaro M."/>
            <person name="Sun H."/>
            <person name="Tritt A."/>
            <person name="Yoshinaga Y."/>
            <person name="Zwiers L.-H.L."/>
            <person name="Turgeon B.G."/>
            <person name="Goodwin S.B."/>
            <person name="Spatafora J.W."/>
            <person name="Crous P.W."/>
            <person name="Grigoriev I.V."/>
        </authorList>
    </citation>
    <scope>NUCLEOTIDE SEQUENCE [LARGE SCALE GENOMIC DNA]</scope>
    <source>
        <strain evidence="7 8">CBS 611.86</strain>
    </source>
</reference>
<evidence type="ECO:0000256" key="2">
    <source>
        <dbReference type="ARBA" id="ARBA00022771"/>
    </source>
</evidence>
<evidence type="ECO:0000259" key="6">
    <source>
        <dbReference type="PROSITE" id="PS51292"/>
    </source>
</evidence>
<dbReference type="InterPro" id="IPR011333">
    <property type="entry name" value="SKP1/BTB/POZ_sf"/>
</dbReference>
<dbReference type="PANTHER" id="PTHR21540:SF0">
    <property type="entry name" value="PHD FAMILY PROTEIN"/>
    <property type="match status" value="1"/>
</dbReference>
<gene>
    <name evidence="7" type="ORF">BDV95DRAFT_112029</name>
</gene>
<evidence type="ECO:0000256" key="4">
    <source>
        <dbReference type="PROSITE-ProRule" id="PRU00175"/>
    </source>
</evidence>
<dbReference type="PROSITE" id="PS51292">
    <property type="entry name" value="ZF_RING_CH"/>
    <property type="match status" value="1"/>
</dbReference>
<name>A0A7C8IAB1_9PLEO</name>
<evidence type="ECO:0000256" key="1">
    <source>
        <dbReference type="ARBA" id="ARBA00022723"/>
    </source>
</evidence>
<proteinExistence type="predicted"/>
<dbReference type="Gene3D" id="3.30.710.10">
    <property type="entry name" value="Potassium Channel Kv1.1, Chain A"/>
    <property type="match status" value="1"/>
</dbReference>
<dbReference type="PROSITE" id="PS50089">
    <property type="entry name" value="ZF_RING_2"/>
    <property type="match status" value="1"/>
</dbReference>
<protein>
    <submittedName>
        <fullName evidence="7">Uncharacterized protein</fullName>
    </submittedName>
</protein>
<dbReference type="PANTHER" id="PTHR21540">
    <property type="entry name" value="RING FINGER AND SWIM DOMAIN-CONTAINING PROTEIN 2"/>
    <property type="match status" value="1"/>
</dbReference>
<dbReference type="Proteomes" id="UP000481861">
    <property type="component" value="Unassembled WGS sequence"/>
</dbReference>
<dbReference type="InterPro" id="IPR011016">
    <property type="entry name" value="Znf_RING-CH"/>
</dbReference>
<dbReference type="InterPro" id="IPR039903">
    <property type="entry name" value="Zswim2"/>
</dbReference>
<dbReference type="SUPFAM" id="SSF57850">
    <property type="entry name" value="RING/U-box"/>
    <property type="match status" value="1"/>
</dbReference>
<keyword evidence="8" id="KW-1185">Reference proteome</keyword>
<dbReference type="OrthoDB" id="2122982at2759"/>
<comment type="caution">
    <text evidence="7">The sequence shown here is derived from an EMBL/GenBank/DDBJ whole genome shotgun (WGS) entry which is preliminary data.</text>
</comment>
<dbReference type="GO" id="GO:0008270">
    <property type="term" value="F:zinc ion binding"/>
    <property type="evidence" value="ECO:0007669"/>
    <property type="project" value="UniProtKB-KW"/>
</dbReference>
<keyword evidence="1" id="KW-0479">Metal-binding</keyword>
<dbReference type="GO" id="GO:0061630">
    <property type="term" value="F:ubiquitin protein ligase activity"/>
    <property type="evidence" value="ECO:0007669"/>
    <property type="project" value="InterPro"/>
</dbReference>
<sequence>MAVTKPKKAVRKSTRVNYGSHIVRLKVGTGDRLLNIHEDLLCANSRFFRQLLQKHRKEIVGECSICHEDLDSEVNNITFCRAKCGQNIHVTCIDRWQASRPNDTTCPMCRVPWKKQENVYPVSTTAGLDPRAVQLYIRWLYSEGCLKINDDLEDDLCFYDDLFNVYLLKALMVAYKLEDDGFKKAVLTAIFDESTEDLGEASVKYVFNDINNYMLQDLVLCLFMTQITTGWFTDESSGFPDAFVKE</sequence>
<feature type="domain" description="RING-CH-type" evidence="6">
    <location>
        <begin position="55"/>
        <end position="116"/>
    </location>
</feature>
<accession>A0A7C8IAB1</accession>
<dbReference type="InterPro" id="IPR013083">
    <property type="entry name" value="Znf_RING/FYVE/PHD"/>
</dbReference>
<dbReference type="Pfam" id="PF13639">
    <property type="entry name" value="zf-RING_2"/>
    <property type="match status" value="1"/>
</dbReference>
<dbReference type="Gene3D" id="3.30.40.10">
    <property type="entry name" value="Zinc/RING finger domain, C3HC4 (zinc finger)"/>
    <property type="match status" value="1"/>
</dbReference>
<keyword evidence="3" id="KW-0862">Zinc</keyword>
<dbReference type="InterPro" id="IPR001841">
    <property type="entry name" value="Znf_RING"/>
</dbReference>